<feature type="transmembrane region" description="Helical" evidence="1">
    <location>
        <begin position="12"/>
        <end position="31"/>
    </location>
</feature>
<name>A0A6L6QFP5_9BURK</name>
<dbReference type="OrthoDB" id="8926562at2"/>
<keyword evidence="3" id="KW-1185">Reference proteome</keyword>
<proteinExistence type="predicted"/>
<protein>
    <submittedName>
        <fullName evidence="2">Uncharacterized protein</fullName>
    </submittedName>
</protein>
<accession>A0A6L6QFP5</accession>
<comment type="caution">
    <text evidence="2">The sequence shown here is derived from an EMBL/GenBank/DDBJ whole genome shotgun (WGS) entry which is preliminary data.</text>
</comment>
<feature type="transmembrane region" description="Helical" evidence="1">
    <location>
        <begin position="82"/>
        <end position="102"/>
    </location>
</feature>
<keyword evidence="1" id="KW-0472">Membrane</keyword>
<dbReference type="EMBL" id="WNKX01000007">
    <property type="protein sequence ID" value="MTW11308.1"/>
    <property type="molecule type" value="Genomic_DNA"/>
</dbReference>
<feature type="transmembrane region" description="Helical" evidence="1">
    <location>
        <begin position="51"/>
        <end position="70"/>
    </location>
</feature>
<keyword evidence="1" id="KW-0812">Transmembrane</keyword>
<dbReference type="AlphaFoldDB" id="A0A6L6QFP5"/>
<organism evidence="2 3">
    <name type="scientific">Massilia eburnea</name>
    <dbReference type="NCBI Taxonomy" id="1776165"/>
    <lineage>
        <taxon>Bacteria</taxon>
        <taxon>Pseudomonadati</taxon>
        <taxon>Pseudomonadota</taxon>
        <taxon>Betaproteobacteria</taxon>
        <taxon>Burkholderiales</taxon>
        <taxon>Oxalobacteraceae</taxon>
        <taxon>Telluria group</taxon>
        <taxon>Massilia</taxon>
    </lineage>
</organism>
<gene>
    <name evidence="2" type="ORF">GM658_11955</name>
</gene>
<reference evidence="2 3" key="1">
    <citation type="submission" date="2019-11" db="EMBL/GenBank/DDBJ databases">
        <title>Type strains purchased from KCTC, JCM and DSMZ.</title>
        <authorList>
            <person name="Lu H."/>
        </authorList>
    </citation>
    <scope>NUCLEOTIDE SEQUENCE [LARGE SCALE GENOMIC DNA]</scope>
    <source>
        <strain evidence="2 3">JCM 31587</strain>
    </source>
</reference>
<evidence type="ECO:0000313" key="3">
    <source>
        <dbReference type="Proteomes" id="UP000472320"/>
    </source>
</evidence>
<evidence type="ECO:0000313" key="2">
    <source>
        <dbReference type="EMBL" id="MTW11308.1"/>
    </source>
</evidence>
<dbReference type="RefSeq" id="WP_155454263.1">
    <property type="nucleotide sequence ID" value="NZ_WNKX01000007.1"/>
</dbReference>
<evidence type="ECO:0000256" key="1">
    <source>
        <dbReference type="SAM" id="Phobius"/>
    </source>
</evidence>
<sequence length="148" mass="16258">MKTSNIPKLVRASAAYDLVLTAPFATPWTFAIAHGNLSALNQALGGTPLPAFGTLHVLFACMMGCIVLMWSWLRLRDPQPQFATYDGAGRFMFSSCFAWALANGGPPLLWLFIVPEVAWGVAQWYAVPPLSRMGRGYASATFDRCQQR</sequence>
<keyword evidence="1" id="KW-1133">Transmembrane helix</keyword>
<dbReference type="Proteomes" id="UP000472320">
    <property type="component" value="Unassembled WGS sequence"/>
</dbReference>